<name>I3T659_LOTJA</name>
<sequence>MRRGWNSSNFVVPLHLTHATNSWGQRVIKGGILKPPASWKVHIFDGRARTEDWKEHGFLMIELKVGVVVMVFITHVVKFLKGMILEVGWDLYKEREKEEG</sequence>
<accession>I3T659</accession>
<keyword evidence="1" id="KW-1133">Transmembrane helix</keyword>
<keyword evidence="1" id="KW-0812">Transmembrane</keyword>
<organism evidence="2">
    <name type="scientific">Lotus japonicus</name>
    <name type="common">Lotus corniculatus var. japonicus</name>
    <dbReference type="NCBI Taxonomy" id="34305"/>
    <lineage>
        <taxon>Eukaryota</taxon>
        <taxon>Viridiplantae</taxon>
        <taxon>Streptophyta</taxon>
        <taxon>Embryophyta</taxon>
        <taxon>Tracheophyta</taxon>
        <taxon>Spermatophyta</taxon>
        <taxon>Magnoliopsida</taxon>
        <taxon>eudicotyledons</taxon>
        <taxon>Gunneridae</taxon>
        <taxon>Pentapetalae</taxon>
        <taxon>rosids</taxon>
        <taxon>fabids</taxon>
        <taxon>Fabales</taxon>
        <taxon>Fabaceae</taxon>
        <taxon>Papilionoideae</taxon>
        <taxon>50 kb inversion clade</taxon>
        <taxon>NPAAA clade</taxon>
        <taxon>Hologalegina</taxon>
        <taxon>robinioid clade</taxon>
        <taxon>Loteae</taxon>
        <taxon>Lotus</taxon>
    </lineage>
</organism>
<evidence type="ECO:0000256" key="1">
    <source>
        <dbReference type="SAM" id="Phobius"/>
    </source>
</evidence>
<evidence type="ECO:0000313" key="2">
    <source>
        <dbReference type="EMBL" id="AFK48001.1"/>
    </source>
</evidence>
<proteinExistence type="evidence at transcript level"/>
<dbReference type="AlphaFoldDB" id="I3T659"/>
<protein>
    <submittedName>
        <fullName evidence="2">Uncharacterized protein</fullName>
    </submittedName>
</protein>
<feature type="transmembrane region" description="Helical" evidence="1">
    <location>
        <begin position="57"/>
        <end position="77"/>
    </location>
</feature>
<reference evidence="2" key="1">
    <citation type="submission" date="2012-05" db="EMBL/GenBank/DDBJ databases">
        <authorList>
            <person name="Krishnakumar V."/>
            <person name="Cheung F."/>
            <person name="Xiao Y."/>
            <person name="Chan A."/>
            <person name="Moskal W.A."/>
            <person name="Town C.D."/>
        </authorList>
    </citation>
    <scope>NUCLEOTIDE SEQUENCE</scope>
</reference>
<dbReference type="EMBL" id="BT148207">
    <property type="protein sequence ID" value="AFK48001.1"/>
    <property type="molecule type" value="mRNA"/>
</dbReference>
<keyword evidence="1" id="KW-0472">Membrane</keyword>